<dbReference type="AlphaFoldDB" id="A0A6L9ED23"/>
<keyword evidence="3" id="KW-1185">Reference proteome</keyword>
<name>A0A6L9ED23_9FLAO</name>
<gene>
    <name evidence="2" type="ORF">GTQ38_11275</name>
</gene>
<dbReference type="EMBL" id="WXYO01000005">
    <property type="protein sequence ID" value="NAS12586.1"/>
    <property type="molecule type" value="Genomic_DNA"/>
</dbReference>
<keyword evidence="1" id="KW-0732">Signal</keyword>
<feature type="signal peptide" evidence="1">
    <location>
        <begin position="1"/>
        <end position="20"/>
    </location>
</feature>
<protein>
    <recommendedName>
        <fullName evidence="4">DUF3575 domain-containing protein</fullName>
    </recommendedName>
</protein>
<proteinExistence type="predicted"/>
<dbReference type="Proteomes" id="UP000475249">
    <property type="component" value="Unassembled WGS sequence"/>
</dbReference>
<sequence>MKKILTGLLILSAYLMQAQAYPTLANDHELKLNMGLFLVNTTVEGSYEYYLSEDTSIGGTVYFDNDAEDYNGNFGIGPNFRAYFGYGPRSGFFAEAFGLYYTGEESDNNTQPGGRNLDYSSFALGLGLGNKWVTRSQKFSLEIHGGIGRNINPEDFQDSFIYRAGLSVGFRF</sequence>
<evidence type="ECO:0000313" key="3">
    <source>
        <dbReference type="Proteomes" id="UP000475249"/>
    </source>
</evidence>
<evidence type="ECO:0000313" key="2">
    <source>
        <dbReference type="EMBL" id="NAS12586.1"/>
    </source>
</evidence>
<dbReference type="RefSeq" id="WP_161435620.1">
    <property type="nucleotide sequence ID" value="NZ_WXYO01000005.1"/>
</dbReference>
<comment type="caution">
    <text evidence="2">The sequence shown here is derived from an EMBL/GenBank/DDBJ whole genome shotgun (WGS) entry which is preliminary data.</text>
</comment>
<organism evidence="2 3">
    <name type="scientific">Poritiphilus flavus</name>
    <dbReference type="NCBI Taxonomy" id="2697053"/>
    <lineage>
        <taxon>Bacteria</taxon>
        <taxon>Pseudomonadati</taxon>
        <taxon>Bacteroidota</taxon>
        <taxon>Flavobacteriia</taxon>
        <taxon>Flavobacteriales</taxon>
        <taxon>Flavobacteriaceae</taxon>
        <taxon>Poritiphilus</taxon>
    </lineage>
</organism>
<evidence type="ECO:0008006" key="4">
    <source>
        <dbReference type="Google" id="ProtNLM"/>
    </source>
</evidence>
<evidence type="ECO:0000256" key="1">
    <source>
        <dbReference type="SAM" id="SignalP"/>
    </source>
</evidence>
<accession>A0A6L9ED23</accession>
<reference evidence="2 3" key="1">
    <citation type="submission" date="2020-01" db="EMBL/GenBank/DDBJ databases">
        <title>Bacteria diversity of Porities sp.</title>
        <authorList>
            <person name="Wang G."/>
        </authorList>
    </citation>
    <scope>NUCLEOTIDE SEQUENCE [LARGE SCALE GENOMIC DNA]</scope>
    <source>
        <strain evidence="2 3">R33</strain>
    </source>
</reference>
<feature type="chain" id="PRO_5026819517" description="DUF3575 domain-containing protein" evidence="1">
    <location>
        <begin position="21"/>
        <end position="172"/>
    </location>
</feature>